<feature type="signal peptide" evidence="1">
    <location>
        <begin position="1"/>
        <end position="27"/>
    </location>
</feature>
<accession>A0A0P1G4Z2</accession>
<dbReference type="EMBL" id="CYSD01000015">
    <property type="protein sequence ID" value="CUH76863.1"/>
    <property type="molecule type" value="Genomic_DNA"/>
</dbReference>
<keyword evidence="3" id="KW-1185">Reference proteome</keyword>
<dbReference type="STRING" id="928856.SAMN04488049_106109"/>
<evidence type="ECO:0000313" key="2">
    <source>
        <dbReference type="EMBL" id="CUH76863.1"/>
    </source>
</evidence>
<dbReference type="Proteomes" id="UP000052022">
    <property type="component" value="Unassembled WGS sequence"/>
</dbReference>
<feature type="chain" id="PRO_5006063080" evidence="1">
    <location>
        <begin position="28"/>
        <end position="107"/>
    </location>
</feature>
<evidence type="ECO:0000256" key="1">
    <source>
        <dbReference type="SAM" id="SignalP"/>
    </source>
</evidence>
<reference evidence="2 3" key="1">
    <citation type="submission" date="2015-09" db="EMBL/GenBank/DDBJ databases">
        <authorList>
            <consortium name="Swine Surveillance"/>
        </authorList>
    </citation>
    <scope>NUCLEOTIDE SEQUENCE [LARGE SCALE GENOMIC DNA]</scope>
    <source>
        <strain evidence="2 3">CECT 7557</strain>
    </source>
</reference>
<name>A0A0P1G4Z2_9RHOB</name>
<organism evidence="2 3">
    <name type="scientific">Tritonibacter multivorans</name>
    <dbReference type="NCBI Taxonomy" id="928856"/>
    <lineage>
        <taxon>Bacteria</taxon>
        <taxon>Pseudomonadati</taxon>
        <taxon>Pseudomonadota</taxon>
        <taxon>Alphaproteobacteria</taxon>
        <taxon>Rhodobacterales</taxon>
        <taxon>Paracoccaceae</taxon>
        <taxon>Tritonibacter</taxon>
    </lineage>
</organism>
<sequence>MAGFSKAVRVAAIAAMMALPVAEAASAAGAIERACRQSDRNAASPRLCRCIQSVANQRLNRSERRLVSKWFLDPQEAQNVSRSDRRSDERLWQRYKTFGAAAAQSCG</sequence>
<evidence type="ECO:0000313" key="3">
    <source>
        <dbReference type="Proteomes" id="UP000052022"/>
    </source>
</evidence>
<gene>
    <name evidence="2" type="ORF">TRM7557_01099</name>
</gene>
<dbReference type="AlphaFoldDB" id="A0A0P1G4Z2"/>
<proteinExistence type="predicted"/>
<protein>
    <submittedName>
        <fullName evidence="2">Uncharacterized protein</fullName>
    </submittedName>
</protein>
<keyword evidence="1" id="KW-0732">Signal</keyword>